<evidence type="ECO:0000313" key="3">
    <source>
        <dbReference type="Proteomes" id="UP000316621"/>
    </source>
</evidence>
<feature type="region of interest" description="Disordered" evidence="1">
    <location>
        <begin position="1"/>
        <end position="30"/>
    </location>
</feature>
<reference evidence="2 3" key="1">
    <citation type="journal article" date="2018" name="Science">
        <title>The opium poppy genome and morphinan production.</title>
        <authorList>
            <person name="Guo L."/>
            <person name="Winzer T."/>
            <person name="Yang X."/>
            <person name="Li Y."/>
            <person name="Ning Z."/>
            <person name="He Z."/>
            <person name="Teodor R."/>
            <person name="Lu Y."/>
            <person name="Bowser T.A."/>
            <person name="Graham I.A."/>
            <person name="Ye K."/>
        </authorList>
    </citation>
    <scope>NUCLEOTIDE SEQUENCE [LARGE SCALE GENOMIC DNA]</scope>
    <source>
        <strain evidence="3">cv. HN1</strain>
        <tissue evidence="2">Leaves</tissue>
    </source>
</reference>
<protein>
    <submittedName>
        <fullName evidence="2">Uncharacterized protein</fullName>
    </submittedName>
</protein>
<evidence type="ECO:0000313" key="2">
    <source>
        <dbReference type="EMBL" id="RZC71687.1"/>
    </source>
</evidence>
<dbReference type="EMBL" id="CM010721">
    <property type="protein sequence ID" value="RZC71687.1"/>
    <property type="molecule type" value="Genomic_DNA"/>
</dbReference>
<proteinExistence type="predicted"/>
<keyword evidence="3" id="KW-1185">Reference proteome</keyword>
<evidence type="ECO:0000256" key="1">
    <source>
        <dbReference type="SAM" id="MobiDB-lite"/>
    </source>
</evidence>
<dbReference type="AlphaFoldDB" id="A0A4Y7KFQ0"/>
<dbReference type="Proteomes" id="UP000316621">
    <property type="component" value="Chromosome 7"/>
</dbReference>
<feature type="compositionally biased region" description="Polar residues" evidence="1">
    <location>
        <begin position="1"/>
        <end position="24"/>
    </location>
</feature>
<accession>A0A4Y7KFQ0</accession>
<name>A0A4Y7KFQ0_PAPSO</name>
<gene>
    <name evidence="2" type="ORF">C5167_034846</name>
</gene>
<sequence>MRLPSSSETPPSLNQKKSNESNGNGFDFLL</sequence>
<organism evidence="2 3">
    <name type="scientific">Papaver somniferum</name>
    <name type="common">Opium poppy</name>
    <dbReference type="NCBI Taxonomy" id="3469"/>
    <lineage>
        <taxon>Eukaryota</taxon>
        <taxon>Viridiplantae</taxon>
        <taxon>Streptophyta</taxon>
        <taxon>Embryophyta</taxon>
        <taxon>Tracheophyta</taxon>
        <taxon>Spermatophyta</taxon>
        <taxon>Magnoliopsida</taxon>
        <taxon>Ranunculales</taxon>
        <taxon>Papaveraceae</taxon>
        <taxon>Papaveroideae</taxon>
        <taxon>Papaver</taxon>
    </lineage>
</organism>
<dbReference type="Gramene" id="RZC71687">
    <property type="protein sequence ID" value="RZC71687"/>
    <property type="gene ID" value="C5167_034846"/>
</dbReference>